<protein>
    <recommendedName>
        <fullName evidence="4">Arabinogalactan endo-beta-1,4-galactanase</fullName>
        <ecNumber evidence="4">3.2.1.89</ecNumber>
    </recommendedName>
</protein>
<keyword evidence="4" id="KW-0732">Signal</keyword>
<evidence type="ECO:0000313" key="6">
    <source>
        <dbReference type="Proteomes" id="UP000650081"/>
    </source>
</evidence>
<dbReference type="AlphaFoldDB" id="A0A923TEQ2"/>
<proteinExistence type="inferred from homology"/>
<evidence type="ECO:0000256" key="2">
    <source>
        <dbReference type="ARBA" id="ARBA00022801"/>
    </source>
</evidence>
<dbReference type="GO" id="GO:0045490">
    <property type="term" value="P:pectin catabolic process"/>
    <property type="evidence" value="ECO:0007669"/>
    <property type="project" value="TreeGrafter"/>
</dbReference>
<keyword evidence="2 4" id="KW-0378">Hydrolase</keyword>
<reference evidence="5" key="1">
    <citation type="submission" date="2020-08" db="EMBL/GenBank/DDBJ databases">
        <title>Lewinella bacteria from marine environments.</title>
        <authorList>
            <person name="Zhong Y."/>
        </authorList>
    </citation>
    <scope>NUCLEOTIDE SEQUENCE</scope>
    <source>
        <strain evidence="5">KCTC 42187</strain>
    </source>
</reference>
<dbReference type="GO" id="GO:0031218">
    <property type="term" value="F:arabinogalactan endo-1,4-beta-galactosidase activity"/>
    <property type="evidence" value="ECO:0007669"/>
    <property type="project" value="UniProtKB-EC"/>
</dbReference>
<comment type="caution">
    <text evidence="5">The sequence shown here is derived from an EMBL/GenBank/DDBJ whole genome shotgun (WGS) entry which is preliminary data.</text>
</comment>
<dbReference type="RefSeq" id="WP_187468178.1">
    <property type="nucleotide sequence ID" value="NZ_JACSIT010000149.1"/>
</dbReference>
<gene>
    <name evidence="5" type="ORF">H9S92_18470</name>
</gene>
<evidence type="ECO:0000256" key="1">
    <source>
        <dbReference type="ARBA" id="ARBA00010687"/>
    </source>
</evidence>
<feature type="signal peptide" evidence="4">
    <location>
        <begin position="1"/>
        <end position="22"/>
    </location>
</feature>
<dbReference type="EC" id="3.2.1.89" evidence="4"/>
<keyword evidence="6" id="KW-1185">Reference proteome</keyword>
<organism evidence="5 6">
    <name type="scientific">Neolewinella lacunae</name>
    <dbReference type="NCBI Taxonomy" id="1517758"/>
    <lineage>
        <taxon>Bacteria</taxon>
        <taxon>Pseudomonadati</taxon>
        <taxon>Bacteroidota</taxon>
        <taxon>Saprospiria</taxon>
        <taxon>Saprospirales</taxon>
        <taxon>Lewinellaceae</taxon>
        <taxon>Neolewinella</taxon>
    </lineage>
</organism>
<evidence type="ECO:0000256" key="4">
    <source>
        <dbReference type="RuleBase" id="RU361192"/>
    </source>
</evidence>
<comment type="similarity">
    <text evidence="1 4">Belongs to the glycosyl hydrolase 53 family.</text>
</comment>
<evidence type="ECO:0000256" key="3">
    <source>
        <dbReference type="ARBA" id="ARBA00023295"/>
    </source>
</evidence>
<dbReference type="Gene3D" id="3.20.20.80">
    <property type="entry name" value="Glycosidases"/>
    <property type="match status" value="1"/>
</dbReference>
<evidence type="ECO:0000313" key="5">
    <source>
        <dbReference type="EMBL" id="MBC6996162.1"/>
    </source>
</evidence>
<dbReference type="InterPro" id="IPR017853">
    <property type="entry name" value="GH"/>
</dbReference>
<dbReference type="SUPFAM" id="SSF51445">
    <property type="entry name" value="(Trans)glycosidases"/>
    <property type="match status" value="1"/>
</dbReference>
<dbReference type="PANTHER" id="PTHR34983">
    <property type="entry name" value="ARABINOGALACTAN ENDO-BETA-1,4-GALACTANASE A"/>
    <property type="match status" value="1"/>
</dbReference>
<dbReference type="EMBL" id="JACSIT010000149">
    <property type="protein sequence ID" value="MBC6996162.1"/>
    <property type="molecule type" value="Genomic_DNA"/>
</dbReference>
<dbReference type="PANTHER" id="PTHR34983:SF2">
    <property type="entry name" value="ENDO-BETA-1,4-GALACTANASE"/>
    <property type="match status" value="1"/>
</dbReference>
<name>A0A923TEQ2_9BACT</name>
<keyword evidence="3 4" id="KW-0326">Glycosidase</keyword>
<comment type="catalytic activity">
    <reaction evidence="4">
        <text>The enzyme specifically hydrolyzes (1-&gt;4)-beta-D-galactosidic linkages in type I arabinogalactans.</text>
        <dbReference type="EC" id="3.2.1.89"/>
    </reaction>
</comment>
<accession>A0A923TEQ2</accession>
<feature type="chain" id="PRO_5038164717" description="Arabinogalactan endo-beta-1,4-galactanase" evidence="4">
    <location>
        <begin position="23"/>
        <end position="475"/>
    </location>
</feature>
<dbReference type="Pfam" id="PF07745">
    <property type="entry name" value="Glyco_hydro_53"/>
    <property type="match status" value="1"/>
</dbReference>
<dbReference type="GO" id="GO:0015926">
    <property type="term" value="F:glucosidase activity"/>
    <property type="evidence" value="ECO:0007669"/>
    <property type="project" value="InterPro"/>
</dbReference>
<dbReference type="InterPro" id="IPR011683">
    <property type="entry name" value="Glyco_hydro_53"/>
</dbReference>
<dbReference type="Proteomes" id="UP000650081">
    <property type="component" value="Unassembled WGS sequence"/>
</dbReference>
<sequence>MQQRTPKLLLFVLLAATLPAQPFYLGADLSYVNEMEDCGVVYQDGGVAKDPYAIFADYGANLVRIRLWHTPNWYDALNSGQRYSDLADVKKSIARAKEAGMAVLLDFHLSDTWADPGRQIVPAAWAGVVDQLPLLQDSLYNYVHGTMMELAAEDLLPTMVQVGNETNKGILQSAAADAAGWALDCPRNAALFNRAIRAIRDVETATGQSIKIALHIAGPNNAGWLTDGFTEYGVTDYDVLGLSYYWAWHQPLTIAGTGDIITQLKAKLPGKDIMIFETGYIWTTASNDQANNIISSVQAGYSPASPTNQRRWLIDLTKEVLASGGSGVVYWEPAWVSSDCFTQWGRGSHQEHATFFDFDSNVLPDGGMGFYGYDYQGTTSTRGDTNGAALLFEAYPLAGHRALALRVPAGVISGRAHFRLYDTTGRTLLTYKAAPGGREIRESINIPEVPTGIYLLELRDGGRLLGVRRLVIGGN</sequence>